<accession>A0ABD2MQ81</accession>
<comment type="caution">
    <text evidence="1">The sequence shown here is derived from an EMBL/GenBank/DDBJ whole genome shotgun (WGS) entry which is preliminary data.</text>
</comment>
<gene>
    <name evidence="1" type="ORF">HHI36_007578</name>
</gene>
<sequence>MDLTFREVMTLIWNLLPLHAVQHPIFWQTFSEMLEEPVKSVLVTLVRKWQKQFHLWQIGLLLGLEKKLSKVVDFTFPIFWPATTEEELEAWLLNWYGEHDFTPEASSSSLSTMITSTPSTTALIQTGRVAVRSKGSKKQKRTLEDFFADLGESKRSKVETGRIVSNITVRKDGQLRTVSSEGRIKDFVLKVQVFPTLEYQAMMQSKPNDACRTVMNRSQLSCVEKDEMYQKVLEILSLGREDILRSQQEDSK</sequence>
<protein>
    <submittedName>
        <fullName evidence="1">Uncharacterized protein</fullName>
    </submittedName>
</protein>
<keyword evidence="2" id="KW-1185">Reference proteome</keyword>
<dbReference type="Proteomes" id="UP001516400">
    <property type="component" value="Unassembled WGS sequence"/>
</dbReference>
<organism evidence="1 2">
    <name type="scientific">Cryptolaemus montrouzieri</name>
    <dbReference type="NCBI Taxonomy" id="559131"/>
    <lineage>
        <taxon>Eukaryota</taxon>
        <taxon>Metazoa</taxon>
        <taxon>Ecdysozoa</taxon>
        <taxon>Arthropoda</taxon>
        <taxon>Hexapoda</taxon>
        <taxon>Insecta</taxon>
        <taxon>Pterygota</taxon>
        <taxon>Neoptera</taxon>
        <taxon>Endopterygota</taxon>
        <taxon>Coleoptera</taxon>
        <taxon>Polyphaga</taxon>
        <taxon>Cucujiformia</taxon>
        <taxon>Coccinelloidea</taxon>
        <taxon>Coccinellidae</taxon>
        <taxon>Scymninae</taxon>
        <taxon>Scymnini</taxon>
        <taxon>Cryptolaemus</taxon>
    </lineage>
</organism>
<dbReference type="EMBL" id="JABFTP020000021">
    <property type="protein sequence ID" value="KAL3268467.1"/>
    <property type="molecule type" value="Genomic_DNA"/>
</dbReference>
<dbReference type="AlphaFoldDB" id="A0ABD2MQ81"/>
<reference evidence="1 2" key="1">
    <citation type="journal article" date="2021" name="BMC Biol.">
        <title>Horizontally acquired antibacterial genes associated with adaptive radiation of ladybird beetles.</title>
        <authorList>
            <person name="Li H.S."/>
            <person name="Tang X.F."/>
            <person name="Huang Y.H."/>
            <person name="Xu Z.Y."/>
            <person name="Chen M.L."/>
            <person name="Du X.Y."/>
            <person name="Qiu B.Y."/>
            <person name="Chen P.T."/>
            <person name="Zhang W."/>
            <person name="Slipinski A."/>
            <person name="Escalona H.E."/>
            <person name="Waterhouse R.M."/>
            <person name="Zwick A."/>
            <person name="Pang H."/>
        </authorList>
    </citation>
    <scope>NUCLEOTIDE SEQUENCE [LARGE SCALE GENOMIC DNA]</scope>
    <source>
        <strain evidence="1">SYSU2018</strain>
    </source>
</reference>
<name>A0ABD2MQ81_9CUCU</name>
<evidence type="ECO:0000313" key="2">
    <source>
        <dbReference type="Proteomes" id="UP001516400"/>
    </source>
</evidence>
<evidence type="ECO:0000313" key="1">
    <source>
        <dbReference type="EMBL" id="KAL3268467.1"/>
    </source>
</evidence>
<proteinExistence type="predicted"/>